<comment type="catalytic activity">
    <reaction evidence="6 8">
        <text>a 2'-deoxyadenosine in DNA + S-adenosyl-L-methionine = an N(6)-methyl-2'-deoxyadenosine in DNA + S-adenosyl-L-homocysteine + H(+)</text>
        <dbReference type="Rhea" id="RHEA:15197"/>
        <dbReference type="Rhea" id="RHEA-COMP:12418"/>
        <dbReference type="Rhea" id="RHEA-COMP:12419"/>
        <dbReference type="ChEBI" id="CHEBI:15378"/>
        <dbReference type="ChEBI" id="CHEBI:57856"/>
        <dbReference type="ChEBI" id="CHEBI:59789"/>
        <dbReference type="ChEBI" id="CHEBI:90615"/>
        <dbReference type="ChEBI" id="CHEBI:90616"/>
        <dbReference type="EC" id="2.1.1.72"/>
    </reaction>
</comment>
<dbReference type="GO" id="GO:0009307">
    <property type="term" value="P:DNA restriction-modification system"/>
    <property type="evidence" value="ECO:0007669"/>
    <property type="project" value="InterPro"/>
</dbReference>
<feature type="binding site" evidence="7">
    <location>
        <position position="33"/>
    </location>
    <ligand>
        <name>S-adenosyl-L-methionine</name>
        <dbReference type="ChEBI" id="CHEBI:59789"/>
    </ligand>
</feature>
<evidence type="ECO:0000313" key="9">
    <source>
        <dbReference type="EMBL" id="MXQ54968.1"/>
    </source>
</evidence>
<dbReference type="Proteomes" id="UP000430692">
    <property type="component" value="Unassembled WGS sequence"/>
</dbReference>
<dbReference type="PANTHER" id="PTHR30481">
    <property type="entry name" value="DNA ADENINE METHYLASE"/>
    <property type="match status" value="1"/>
</dbReference>
<gene>
    <name evidence="9" type="ORF">GSM42_14830</name>
</gene>
<dbReference type="InterPro" id="IPR002052">
    <property type="entry name" value="DNA_methylase_N6_adenine_CS"/>
</dbReference>
<feature type="binding site" evidence="7">
    <location>
        <position position="196"/>
    </location>
    <ligand>
        <name>S-adenosyl-L-methionine</name>
        <dbReference type="ChEBI" id="CHEBI:59789"/>
    </ligand>
</feature>
<evidence type="ECO:0000256" key="5">
    <source>
        <dbReference type="ARBA" id="ARBA00022691"/>
    </source>
</evidence>
<evidence type="ECO:0000256" key="2">
    <source>
        <dbReference type="ARBA" id="ARBA00011900"/>
    </source>
</evidence>
<feature type="binding site" evidence="7">
    <location>
        <position position="29"/>
    </location>
    <ligand>
        <name>S-adenosyl-L-methionine</name>
        <dbReference type="ChEBI" id="CHEBI:59789"/>
    </ligand>
</feature>
<dbReference type="InterPro" id="IPR023095">
    <property type="entry name" value="Ade_MeTrfase_dom_2"/>
</dbReference>
<name>A0A6I4VWI5_9BACL</name>
<evidence type="ECO:0000256" key="1">
    <source>
        <dbReference type="ARBA" id="ARBA00006594"/>
    </source>
</evidence>
<keyword evidence="4 8" id="KW-0808">Transferase</keyword>
<dbReference type="GO" id="GO:1904047">
    <property type="term" value="F:S-adenosyl-L-methionine binding"/>
    <property type="evidence" value="ECO:0007669"/>
    <property type="project" value="TreeGrafter"/>
</dbReference>
<dbReference type="InterPro" id="IPR029063">
    <property type="entry name" value="SAM-dependent_MTases_sf"/>
</dbReference>
<evidence type="ECO:0000256" key="7">
    <source>
        <dbReference type="PIRSR" id="PIRSR000398-1"/>
    </source>
</evidence>
<comment type="caution">
    <text evidence="9">The sequence shown here is derived from an EMBL/GenBank/DDBJ whole genome shotgun (WGS) entry which is preliminary data.</text>
</comment>
<sequence>MLQVVPNKGTTKFKNELPEKAIGKPFLKWAGGKTALLSKIFPFLPKYFNSYYEPFIGGGALFFATNPYNSVISDINGELINVYVQVRDNCEAIICALKQMPYDEDFYYETRKKKPTNLIDRAIRMIYLNRTCWNGLYRENLKGEFNVPFGKFKNAIICDEVAIRNASTMLKKAKIMNSDFQDALVNVQEGDLVFIDPPYTVINESDRFTKYNSKIFSWEDQIRLAKTAKELTERGAYIVVSNAHHKEIKKLYQDFNSHVIKRTSLISGDKKGRRKTTEYLFTNISL</sequence>
<dbReference type="GO" id="GO:0009007">
    <property type="term" value="F:site-specific DNA-methyltransferase (adenine-specific) activity"/>
    <property type="evidence" value="ECO:0007669"/>
    <property type="project" value="UniProtKB-UniRule"/>
</dbReference>
<dbReference type="GO" id="GO:0032259">
    <property type="term" value="P:methylation"/>
    <property type="evidence" value="ECO:0007669"/>
    <property type="project" value="UniProtKB-KW"/>
</dbReference>
<evidence type="ECO:0000313" key="10">
    <source>
        <dbReference type="Proteomes" id="UP000430692"/>
    </source>
</evidence>
<keyword evidence="5 8" id="KW-0949">S-adenosyl-L-methionine</keyword>
<evidence type="ECO:0000256" key="6">
    <source>
        <dbReference type="ARBA" id="ARBA00047942"/>
    </source>
</evidence>
<dbReference type="Gene3D" id="3.40.50.150">
    <property type="entry name" value="Vaccinia Virus protein VP39"/>
    <property type="match status" value="1"/>
</dbReference>
<dbReference type="RefSeq" id="WP_160802319.1">
    <property type="nucleotide sequence ID" value="NZ_WUUL01000010.1"/>
</dbReference>
<evidence type="ECO:0000256" key="8">
    <source>
        <dbReference type="RuleBase" id="RU361257"/>
    </source>
</evidence>
<dbReference type="NCBIfam" id="TIGR00571">
    <property type="entry name" value="dam"/>
    <property type="match status" value="1"/>
</dbReference>
<accession>A0A6I4VWI5</accession>
<dbReference type="EC" id="2.1.1.72" evidence="2 8"/>
<reference evidence="9 10" key="1">
    <citation type="submission" date="2019-12" db="EMBL/GenBank/DDBJ databases">
        <title>Whole-genome analyses of novel actinobacteria.</title>
        <authorList>
            <person name="Sahin N."/>
            <person name="Saygin H."/>
        </authorList>
    </citation>
    <scope>NUCLEOTIDE SEQUENCE [LARGE SCALE GENOMIC DNA]</scope>
    <source>
        <strain evidence="9 10">KC615</strain>
    </source>
</reference>
<dbReference type="PRINTS" id="PR00505">
    <property type="entry name" value="D12N6MTFRASE"/>
</dbReference>
<organism evidence="9 10">
    <name type="scientific">Shimazuella alba</name>
    <dbReference type="NCBI Taxonomy" id="2690964"/>
    <lineage>
        <taxon>Bacteria</taxon>
        <taxon>Bacillati</taxon>
        <taxon>Bacillota</taxon>
        <taxon>Bacilli</taxon>
        <taxon>Bacillales</taxon>
        <taxon>Thermoactinomycetaceae</taxon>
        <taxon>Shimazuella</taxon>
    </lineage>
</organism>
<dbReference type="EMBL" id="WUUL01000010">
    <property type="protein sequence ID" value="MXQ54968.1"/>
    <property type="molecule type" value="Genomic_DNA"/>
</dbReference>
<comment type="similarity">
    <text evidence="1 8">Belongs to the N(4)/N(6)-methyltransferase family.</text>
</comment>
<keyword evidence="10" id="KW-1185">Reference proteome</keyword>
<dbReference type="AlphaFoldDB" id="A0A6I4VWI5"/>
<dbReference type="InterPro" id="IPR012327">
    <property type="entry name" value="MeTrfase_D12"/>
</dbReference>
<dbReference type="PROSITE" id="PS00092">
    <property type="entry name" value="N6_MTASE"/>
    <property type="match status" value="1"/>
</dbReference>
<dbReference type="PANTHER" id="PTHR30481:SF3">
    <property type="entry name" value="DNA ADENINE METHYLASE"/>
    <property type="match status" value="1"/>
</dbReference>
<evidence type="ECO:0000256" key="4">
    <source>
        <dbReference type="ARBA" id="ARBA00022679"/>
    </source>
</evidence>
<dbReference type="Gene3D" id="1.10.1020.10">
    <property type="entry name" value="Adenine-specific Methyltransferase, Domain 2"/>
    <property type="match status" value="1"/>
</dbReference>
<proteinExistence type="inferred from homology"/>
<keyword evidence="3 8" id="KW-0489">Methyltransferase</keyword>
<dbReference type="InterPro" id="IPR012263">
    <property type="entry name" value="M_m6A_EcoRV"/>
</dbReference>
<dbReference type="GO" id="GO:0006298">
    <property type="term" value="P:mismatch repair"/>
    <property type="evidence" value="ECO:0007669"/>
    <property type="project" value="TreeGrafter"/>
</dbReference>
<evidence type="ECO:0000256" key="3">
    <source>
        <dbReference type="ARBA" id="ARBA00022603"/>
    </source>
</evidence>
<dbReference type="PIRSF" id="PIRSF000398">
    <property type="entry name" value="M_m6A_EcoRV"/>
    <property type="match status" value="1"/>
</dbReference>
<protein>
    <recommendedName>
        <fullName evidence="2 8">Site-specific DNA-methyltransferase (adenine-specific)</fullName>
        <ecNumber evidence="2 8">2.1.1.72</ecNumber>
    </recommendedName>
</protein>
<dbReference type="SUPFAM" id="SSF53335">
    <property type="entry name" value="S-adenosyl-L-methionine-dependent methyltransferases"/>
    <property type="match status" value="1"/>
</dbReference>
<dbReference type="GO" id="GO:0043565">
    <property type="term" value="F:sequence-specific DNA binding"/>
    <property type="evidence" value="ECO:0007669"/>
    <property type="project" value="TreeGrafter"/>
</dbReference>
<dbReference type="Pfam" id="PF02086">
    <property type="entry name" value="MethyltransfD12"/>
    <property type="match status" value="1"/>
</dbReference>
<feature type="binding site" evidence="7">
    <location>
        <position position="74"/>
    </location>
    <ligand>
        <name>S-adenosyl-L-methionine</name>
        <dbReference type="ChEBI" id="CHEBI:59789"/>
    </ligand>
</feature>